<feature type="transmembrane region" description="Helical" evidence="2">
    <location>
        <begin position="201"/>
        <end position="227"/>
    </location>
</feature>
<gene>
    <name evidence="3" type="ORF">D7Y13_35525</name>
</gene>
<feature type="compositionally biased region" description="Low complexity" evidence="1">
    <location>
        <begin position="110"/>
        <end position="128"/>
    </location>
</feature>
<dbReference type="RefSeq" id="WP_208734521.1">
    <property type="nucleotide sequence ID" value="NZ_RAWI01000443.1"/>
</dbReference>
<comment type="caution">
    <text evidence="3">The sequence shown here is derived from an EMBL/GenBank/DDBJ whole genome shotgun (WGS) entry which is preliminary data.</text>
</comment>
<dbReference type="EMBL" id="RAWI01000443">
    <property type="protein sequence ID" value="RKH92754.1"/>
    <property type="molecule type" value="Genomic_DNA"/>
</dbReference>
<feature type="transmembrane region" description="Helical" evidence="2">
    <location>
        <begin position="134"/>
        <end position="158"/>
    </location>
</feature>
<name>A0ABX9Q7K0_9BACT</name>
<evidence type="ECO:0000256" key="1">
    <source>
        <dbReference type="SAM" id="MobiDB-lite"/>
    </source>
</evidence>
<accession>A0ABX9Q7K0</accession>
<keyword evidence="2" id="KW-0812">Transmembrane</keyword>
<evidence type="ECO:0000256" key="2">
    <source>
        <dbReference type="SAM" id="Phobius"/>
    </source>
</evidence>
<feature type="transmembrane region" description="Helical" evidence="2">
    <location>
        <begin position="170"/>
        <end position="189"/>
    </location>
</feature>
<evidence type="ECO:0000313" key="4">
    <source>
        <dbReference type="Proteomes" id="UP000278907"/>
    </source>
</evidence>
<protein>
    <submittedName>
        <fullName evidence="3">Uncharacterized protein</fullName>
    </submittedName>
</protein>
<keyword evidence="2" id="KW-1133">Transmembrane helix</keyword>
<evidence type="ECO:0000313" key="3">
    <source>
        <dbReference type="EMBL" id="RKH92754.1"/>
    </source>
</evidence>
<organism evidence="3 4">
    <name type="scientific">Corallococcus praedator</name>
    <dbReference type="NCBI Taxonomy" id="2316724"/>
    <lineage>
        <taxon>Bacteria</taxon>
        <taxon>Pseudomonadati</taxon>
        <taxon>Myxococcota</taxon>
        <taxon>Myxococcia</taxon>
        <taxon>Myxococcales</taxon>
        <taxon>Cystobacterineae</taxon>
        <taxon>Myxococcaceae</taxon>
        <taxon>Corallococcus</taxon>
    </lineage>
</organism>
<dbReference type="Proteomes" id="UP000278907">
    <property type="component" value="Unassembled WGS sequence"/>
</dbReference>
<keyword evidence="2" id="KW-0472">Membrane</keyword>
<proteinExistence type="predicted"/>
<sequence length="257" mass="26950">ASAPETTDRPGDEAVATLRPLKDLVAEVDSPGVLRSDIDALIEALGRPPSGAESLQTRVDVLRELVARNHPVGDHTGRDGTTVRKAAMTALLALGPAYTQDVPPEALNEAPAPSKQHAPAPSAQPPDASGDRKFLIAAGCALYQSFAAFGAHSLFPFFRVDFSDPLSKGVLIPLLLVWGPSLLAMLGHTEKSRPLQVLGSVAMWLQVVAWALVGLGLVLGGVGFLVVVTPWHLAAWAAIVMHPVKQPEAGPAPTPPH</sequence>
<feature type="non-terminal residue" evidence="3">
    <location>
        <position position="1"/>
    </location>
</feature>
<keyword evidence="4" id="KW-1185">Reference proteome</keyword>
<feature type="region of interest" description="Disordered" evidence="1">
    <location>
        <begin position="102"/>
        <end position="129"/>
    </location>
</feature>
<reference evidence="3 4" key="1">
    <citation type="submission" date="2018-09" db="EMBL/GenBank/DDBJ databases">
        <authorList>
            <person name="Livingstone P.G."/>
            <person name="Whitworth D.E."/>
        </authorList>
    </citation>
    <scope>NUCLEOTIDE SEQUENCE [LARGE SCALE GENOMIC DNA]</scope>
    <source>
        <strain evidence="3 4">CA031B</strain>
    </source>
</reference>